<sequence length="296" mass="32810">MTTQRKGIVLAGGSGTRLHPATLAISKQLLPVYDKPMIYYPLSTLMLAGIRDILVISTPQDTPRFQQLLGDGAQWGLNLQYAVQPSPDGLAQAFVIGEQFLAGAPSALVLGDNIFHGHDFQVLLEDADARRTGATVFAYHVQDPERYGVVDFDADGRATSIEEKPAKPKSQYAVTGLYFYDNQVVDVAKTVKPSARGELEITAVNQHYLENQALKVQIMQRGYAWLDTGTHESLLEAGQFIATLEQRQGQKIACPEEIAWRNGFITAEQFERLAQPLTKNGYGQYMLRLLKEKIVK</sequence>
<dbReference type="InterPro" id="IPR029044">
    <property type="entry name" value="Nucleotide-diphossugar_trans"/>
</dbReference>
<dbReference type="PANTHER" id="PTHR43532">
    <property type="entry name" value="GLUCOSE-1-PHOSPHATE THYMIDYLYLTRANSFERASE"/>
    <property type="match status" value="1"/>
</dbReference>
<organism evidence="13 14">
    <name type="scientific">Xylophilus ampelinus</name>
    <dbReference type="NCBI Taxonomy" id="54067"/>
    <lineage>
        <taxon>Bacteria</taxon>
        <taxon>Pseudomonadati</taxon>
        <taxon>Pseudomonadota</taxon>
        <taxon>Betaproteobacteria</taxon>
        <taxon>Burkholderiales</taxon>
        <taxon>Xylophilus</taxon>
    </lineage>
</organism>
<evidence type="ECO:0000256" key="9">
    <source>
        <dbReference type="ARBA" id="ARBA00037065"/>
    </source>
</evidence>
<dbReference type="EC" id="2.7.7.24" evidence="4 11"/>
<dbReference type="GO" id="GO:0046872">
    <property type="term" value="F:metal ion binding"/>
    <property type="evidence" value="ECO:0007669"/>
    <property type="project" value="UniProtKB-KW"/>
</dbReference>
<dbReference type="FunFam" id="3.90.550.10:FF:000023">
    <property type="entry name" value="Glucose-1-phosphate thymidylyltransferase"/>
    <property type="match status" value="1"/>
</dbReference>
<dbReference type="OrthoDB" id="9803871at2"/>
<evidence type="ECO:0000313" key="13">
    <source>
        <dbReference type="EMBL" id="PYE78710.1"/>
    </source>
</evidence>
<evidence type="ECO:0000256" key="10">
    <source>
        <dbReference type="ARBA" id="ARBA00049336"/>
    </source>
</evidence>
<evidence type="ECO:0000259" key="12">
    <source>
        <dbReference type="Pfam" id="PF00483"/>
    </source>
</evidence>
<feature type="domain" description="Nucleotidyl transferase" evidence="12">
    <location>
        <begin position="6"/>
        <end position="242"/>
    </location>
</feature>
<keyword evidence="14" id="KW-1185">Reference proteome</keyword>
<keyword evidence="6 11" id="KW-0548">Nucleotidyltransferase</keyword>
<comment type="function">
    <text evidence="9 11">Catalyzes the formation of dTDP-glucose, from dTTP and glucose 1-phosphate, as well as its pyrophosphorolysis.</text>
</comment>
<proteinExistence type="inferred from homology"/>
<comment type="caution">
    <text evidence="13">The sequence shown here is derived from an EMBL/GenBank/DDBJ whole genome shotgun (WGS) entry which is preliminary data.</text>
</comment>
<evidence type="ECO:0000256" key="4">
    <source>
        <dbReference type="ARBA" id="ARBA00012461"/>
    </source>
</evidence>
<accession>A0A318SP14</accession>
<protein>
    <recommendedName>
        <fullName evidence="4 11">Glucose-1-phosphate thymidylyltransferase</fullName>
        <ecNumber evidence="4 11">2.7.7.24</ecNumber>
    </recommendedName>
</protein>
<evidence type="ECO:0000313" key="14">
    <source>
        <dbReference type="Proteomes" id="UP000247540"/>
    </source>
</evidence>
<evidence type="ECO:0000256" key="8">
    <source>
        <dbReference type="ARBA" id="ARBA00022842"/>
    </source>
</evidence>
<dbReference type="PANTHER" id="PTHR43532:SF1">
    <property type="entry name" value="GLUCOSE-1-PHOSPHATE THYMIDYLYLTRANSFERASE 1"/>
    <property type="match status" value="1"/>
</dbReference>
<comment type="subunit">
    <text evidence="3">Homotetramer.</text>
</comment>
<reference evidence="13 14" key="1">
    <citation type="submission" date="2018-06" db="EMBL/GenBank/DDBJ databases">
        <title>Genomic Encyclopedia of Type Strains, Phase III (KMG-III): the genomes of soil and plant-associated and newly described type strains.</title>
        <authorList>
            <person name="Whitman W."/>
        </authorList>
    </citation>
    <scope>NUCLEOTIDE SEQUENCE [LARGE SCALE GENOMIC DNA]</scope>
    <source>
        <strain evidence="13 14">CECT 7646</strain>
    </source>
</reference>
<evidence type="ECO:0000256" key="7">
    <source>
        <dbReference type="ARBA" id="ARBA00022723"/>
    </source>
</evidence>
<comment type="cofactor">
    <cofactor evidence="1">
        <name>Mg(2+)</name>
        <dbReference type="ChEBI" id="CHEBI:18420"/>
    </cofactor>
</comment>
<dbReference type="AlphaFoldDB" id="A0A318SP14"/>
<dbReference type="EMBL" id="QJTC01000005">
    <property type="protein sequence ID" value="PYE78710.1"/>
    <property type="molecule type" value="Genomic_DNA"/>
</dbReference>
<dbReference type="Gene3D" id="3.90.550.10">
    <property type="entry name" value="Spore Coat Polysaccharide Biosynthesis Protein SpsA, Chain A"/>
    <property type="match status" value="1"/>
</dbReference>
<dbReference type="NCBIfam" id="TIGR01207">
    <property type="entry name" value="rmlA"/>
    <property type="match status" value="1"/>
</dbReference>
<keyword evidence="8 11" id="KW-0460">Magnesium</keyword>
<dbReference type="SUPFAM" id="SSF53448">
    <property type="entry name" value="Nucleotide-diphospho-sugar transferases"/>
    <property type="match status" value="1"/>
</dbReference>
<evidence type="ECO:0000256" key="2">
    <source>
        <dbReference type="ARBA" id="ARBA00010480"/>
    </source>
</evidence>
<keyword evidence="7 11" id="KW-0479">Metal-binding</keyword>
<comment type="catalytic activity">
    <reaction evidence="10 11">
        <text>dTTP + alpha-D-glucose 1-phosphate + H(+) = dTDP-alpha-D-glucose + diphosphate</text>
        <dbReference type="Rhea" id="RHEA:15225"/>
        <dbReference type="ChEBI" id="CHEBI:15378"/>
        <dbReference type="ChEBI" id="CHEBI:33019"/>
        <dbReference type="ChEBI" id="CHEBI:37568"/>
        <dbReference type="ChEBI" id="CHEBI:57477"/>
        <dbReference type="ChEBI" id="CHEBI:58601"/>
        <dbReference type="EC" id="2.7.7.24"/>
    </reaction>
</comment>
<keyword evidence="5 11" id="KW-0808">Transferase</keyword>
<dbReference type="RefSeq" id="WP_110464991.1">
    <property type="nucleotide sequence ID" value="NZ_JAMOFZ010000005.1"/>
</dbReference>
<dbReference type="InterPro" id="IPR005835">
    <property type="entry name" value="NTP_transferase_dom"/>
</dbReference>
<evidence type="ECO:0000256" key="5">
    <source>
        <dbReference type="ARBA" id="ARBA00022679"/>
    </source>
</evidence>
<dbReference type="InterPro" id="IPR005907">
    <property type="entry name" value="G1P_thy_trans_s"/>
</dbReference>
<gene>
    <name evidence="13" type="ORF">DFQ15_10569</name>
</gene>
<dbReference type="Proteomes" id="UP000247540">
    <property type="component" value="Unassembled WGS sequence"/>
</dbReference>
<evidence type="ECO:0000256" key="1">
    <source>
        <dbReference type="ARBA" id="ARBA00001946"/>
    </source>
</evidence>
<dbReference type="CDD" id="cd02538">
    <property type="entry name" value="G1P_TT_short"/>
    <property type="match status" value="1"/>
</dbReference>
<evidence type="ECO:0000256" key="11">
    <source>
        <dbReference type="RuleBase" id="RU003706"/>
    </source>
</evidence>
<evidence type="ECO:0000256" key="3">
    <source>
        <dbReference type="ARBA" id="ARBA00011881"/>
    </source>
</evidence>
<comment type="similarity">
    <text evidence="2 11">Belongs to the glucose-1-phosphate thymidylyltransferase family.</text>
</comment>
<dbReference type="Pfam" id="PF00483">
    <property type="entry name" value="NTP_transferase"/>
    <property type="match status" value="1"/>
</dbReference>
<dbReference type="GO" id="GO:0008879">
    <property type="term" value="F:glucose-1-phosphate thymidylyltransferase activity"/>
    <property type="evidence" value="ECO:0007669"/>
    <property type="project" value="UniProtKB-EC"/>
</dbReference>
<evidence type="ECO:0000256" key="6">
    <source>
        <dbReference type="ARBA" id="ARBA00022695"/>
    </source>
</evidence>
<name>A0A318SP14_9BURK</name>